<dbReference type="Pfam" id="PF03372">
    <property type="entry name" value="Exo_endo_phos"/>
    <property type="match status" value="1"/>
</dbReference>
<dbReference type="Gene3D" id="3.60.10.10">
    <property type="entry name" value="Endonuclease/exonuclease/phosphatase"/>
    <property type="match status" value="1"/>
</dbReference>
<dbReference type="RefSeq" id="WP_345589236.1">
    <property type="nucleotide sequence ID" value="NZ_BAABJG010000015.1"/>
</dbReference>
<dbReference type="PANTHER" id="PTHR12121">
    <property type="entry name" value="CARBON CATABOLITE REPRESSOR PROTEIN 4"/>
    <property type="match status" value="1"/>
</dbReference>
<feature type="signal peptide" evidence="1">
    <location>
        <begin position="1"/>
        <end position="28"/>
    </location>
</feature>
<accession>A0ABW3UQG8</accession>
<dbReference type="Pfam" id="PF00932">
    <property type="entry name" value="LTD"/>
    <property type="match status" value="1"/>
</dbReference>
<sequence>MIIKAKITAFAVLLTAVGLTIAGNQASAAAGDEELSSGKLRIMTSNLRTASAVDDQTWEKRRPVMKQLIEAAKPDVIGTQEGIDRQIKDLEADLPDYGWIGVGREGGNLGEYMAIFYNKQRLKPLEQDHFWLSDRPKLISSAGWGNRIPRMVTWVRFQDLHNHKTFYMVNTHLDHESEAARQKSAQLIADTISSLDPDVPVILTGDFNTTPDGAVYQTLVQSGLMEDAFFQAHQKIHDDLGTFHNYKDPTGGGGAKRIDWILSRGKVNVVRSETVTYQQDGQYPSDHYPVTVDLVLQKASKSVDETTVKQPAKSALLITEVVPNSTKGNYNYVEVVNNSDRDIDLDGYKLYYYYDPLLPFDKAKSNKWTIQKDTYSTSSIIKPGEAKVIWIKKQPCCYSLGIDSFRDHYGLTAADLKEDQLLAVFTPGDNQGLNGTATTGRALGIMSPDGAQQAGVQYNLGVLDVQANEAVTYTAPAPFISIMQKLGSHQRATPGILAEGQLEGK</sequence>
<dbReference type="InterPro" id="IPR036691">
    <property type="entry name" value="Endo/exonu/phosph_ase_sf"/>
</dbReference>
<gene>
    <name evidence="3" type="ORF">ACFQ4B_23840</name>
</gene>
<dbReference type="InterPro" id="IPR050410">
    <property type="entry name" value="CCR4/nocturin_mRNA_transcr"/>
</dbReference>
<keyword evidence="4" id="KW-1185">Reference proteome</keyword>
<evidence type="ECO:0000259" key="2">
    <source>
        <dbReference type="PROSITE" id="PS51841"/>
    </source>
</evidence>
<dbReference type="EMBL" id="JBHTLU010000031">
    <property type="protein sequence ID" value="MFD1223158.1"/>
    <property type="molecule type" value="Genomic_DNA"/>
</dbReference>
<feature type="domain" description="LTD" evidence="2">
    <location>
        <begin position="304"/>
        <end position="475"/>
    </location>
</feature>
<dbReference type="PANTHER" id="PTHR12121:SF36">
    <property type="entry name" value="ENDONUCLEASE_EXONUCLEASE_PHOSPHATASE DOMAIN-CONTAINING PROTEIN"/>
    <property type="match status" value="1"/>
</dbReference>
<name>A0ABW3UQG8_9BACL</name>
<evidence type="ECO:0000256" key="1">
    <source>
        <dbReference type="SAM" id="SignalP"/>
    </source>
</evidence>
<keyword evidence="1" id="KW-0732">Signal</keyword>
<evidence type="ECO:0000313" key="3">
    <source>
        <dbReference type="EMBL" id="MFD1223158.1"/>
    </source>
</evidence>
<comment type="caution">
    <text evidence="3">The sequence shown here is derived from an EMBL/GenBank/DDBJ whole genome shotgun (WGS) entry which is preliminary data.</text>
</comment>
<keyword evidence="3" id="KW-0255">Endonuclease</keyword>
<feature type="chain" id="PRO_5045497502" evidence="1">
    <location>
        <begin position="29"/>
        <end position="505"/>
    </location>
</feature>
<reference evidence="4" key="1">
    <citation type="journal article" date="2019" name="Int. J. Syst. Evol. Microbiol.">
        <title>The Global Catalogue of Microorganisms (GCM) 10K type strain sequencing project: providing services to taxonomists for standard genome sequencing and annotation.</title>
        <authorList>
            <consortium name="The Broad Institute Genomics Platform"/>
            <consortium name="The Broad Institute Genome Sequencing Center for Infectious Disease"/>
            <person name="Wu L."/>
            <person name="Ma J."/>
        </authorList>
    </citation>
    <scope>NUCLEOTIDE SEQUENCE [LARGE SCALE GENOMIC DNA]</scope>
    <source>
        <strain evidence="4">CCUG 53270</strain>
    </source>
</reference>
<dbReference type="Proteomes" id="UP001597180">
    <property type="component" value="Unassembled WGS sequence"/>
</dbReference>
<dbReference type="SUPFAM" id="SSF56219">
    <property type="entry name" value="DNase I-like"/>
    <property type="match status" value="1"/>
</dbReference>
<dbReference type="InterPro" id="IPR036415">
    <property type="entry name" value="Lamin_tail_dom_sf"/>
</dbReference>
<dbReference type="GO" id="GO:0004519">
    <property type="term" value="F:endonuclease activity"/>
    <property type="evidence" value="ECO:0007669"/>
    <property type="project" value="UniProtKB-KW"/>
</dbReference>
<dbReference type="PROSITE" id="PS51841">
    <property type="entry name" value="LTD"/>
    <property type="match status" value="1"/>
</dbReference>
<keyword evidence="3" id="KW-0378">Hydrolase</keyword>
<dbReference type="SUPFAM" id="SSF74853">
    <property type="entry name" value="Lamin A/C globular tail domain"/>
    <property type="match status" value="1"/>
</dbReference>
<protein>
    <submittedName>
        <fullName evidence="3">Endonuclease/exonuclease/phosphatase family protein</fullName>
    </submittedName>
</protein>
<dbReference type="InterPro" id="IPR001322">
    <property type="entry name" value="Lamin_tail_dom"/>
</dbReference>
<organism evidence="3 4">
    <name type="scientific">Paenibacillus vulneris</name>
    <dbReference type="NCBI Taxonomy" id="1133364"/>
    <lineage>
        <taxon>Bacteria</taxon>
        <taxon>Bacillati</taxon>
        <taxon>Bacillota</taxon>
        <taxon>Bacilli</taxon>
        <taxon>Bacillales</taxon>
        <taxon>Paenibacillaceae</taxon>
        <taxon>Paenibacillus</taxon>
    </lineage>
</organism>
<dbReference type="InterPro" id="IPR005135">
    <property type="entry name" value="Endo/exonuclease/phosphatase"/>
</dbReference>
<proteinExistence type="predicted"/>
<evidence type="ECO:0000313" key="4">
    <source>
        <dbReference type="Proteomes" id="UP001597180"/>
    </source>
</evidence>
<dbReference type="CDD" id="cd09083">
    <property type="entry name" value="EEP-1"/>
    <property type="match status" value="1"/>
</dbReference>
<keyword evidence="3" id="KW-0540">Nuclease</keyword>